<dbReference type="Gene3D" id="1.10.150.130">
    <property type="match status" value="1"/>
</dbReference>
<protein>
    <recommendedName>
        <fullName evidence="5">Core-binding (CB) domain-containing protein</fullName>
    </recommendedName>
</protein>
<feature type="compositionally biased region" description="Basic residues" evidence="3">
    <location>
        <begin position="117"/>
        <end position="135"/>
    </location>
</feature>
<dbReference type="InParanoid" id="A0A803JH33"/>
<dbReference type="PANTHER" id="PTHR33066">
    <property type="entry name" value="INTEGRASE_SAM-LIKE_N DOMAIN-CONTAINING PROTEIN"/>
    <property type="match status" value="1"/>
</dbReference>
<evidence type="ECO:0000256" key="2">
    <source>
        <dbReference type="ARBA" id="ARBA00023172"/>
    </source>
</evidence>
<feature type="compositionally biased region" description="Basic and acidic residues" evidence="3">
    <location>
        <begin position="504"/>
        <end position="513"/>
    </location>
</feature>
<dbReference type="AlphaFoldDB" id="A0A803JH33"/>
<dbReference type="GO" id="GO:0003677">
    <property type="term" value="F:DNA binding"/>
    <property type="evidence" value="ECO:0007669"/>
    <property type="project" value="UniProtKB-KW"/>
</dbReference>
<evidence type="ECO:0000256" key="3">
    <source>
        <dbReference type="SAM" id="MobiDB-lite"/>
    </source>
</evidence>
<dbReference type="GeneTree" id="ENSGT01070000254374"/>
<feature type="region of interest" description="Disordered" evidence="3">
    <location>
        <begin position="236"/>
        <end position="283"/>
    </location>
</feature>
<dbReference type="InterPro" id="IPR011010">
    <property type="entry name" value="DNA_brk_join_enz"/>
</dbReference>
<evidence type="ECO:0008006" key="5">
    <source>
        <dbReference type="Google" id="ProtNLM"/>
    </source>
</evidence>
<keyword evidence="2" id="KW-0233">DNA recombination</keyword>
<reference evidence="4" key="1">
    <citation type="journal article" date="2010" name="Science">
        <title>The genome of the Western clawed frog Xenopus tropicalis.</title>
        <authorList>
            <person name="Hellsten U."/>
            <person name="Harland R.M."/>
            <person name="Gilchrist M.J."/>
            <person name="Hendrix D."/>
            <person name="Jurka J."/>
            <person name="Kapitonov V."/>
            <person name="Ovcharenko I."/>
            <person name="Putnam N.H."/>
            <person name="Shu S."/>
            <person name="Taher L."/>
            <person name="Blitz I.L."/>
            <person name="Blumberg B."/>
            <person name="Dichmann D.S."/>
            <person name="Dubchak I."/>
            <person name="Amaya E."/>
            <person name="Detter J.C."/>
            <person name="Fletcher R."/>
            <person name="Gerhard D.S."/>
            <person name="Goodstein D."/>
            <person name="Graves T."/>
            <person name="Grigoriev I.V."/>
            <person name="Grimwood J."/>
            <person name="Kawashima T."/>
            <person name="Lindquist E."/>
            <person name="Lucas S.M."/>
            <person name="Mead P.E."/>
            <person name="Mitros T."/>
            <person name="Ogino H."/>
            <person name="Ohta Y."/>
            <person name="Poliakov A.V."/>
            <person name="Pollet N."/>
            <person name="Robert J."/>
            <person name="Salamov A."/>
            <person name="Sater A.K."/>
            <person name="Schmutz J."/>
            <person name="Terry A."/>
            <person name="Vize P.D."/>
            <person name="Warren W.C."/>
            <person name="Wells D."/>
            <person name="Wills A."/>
            <person name="Wilson R.K."/>
            <person name="Zimmerman L.B."/>
            <person name="Zorn A.M."/>
            <person name="Grainger R."/>
            <person name="Grammer T."/>
            <person name="Khokha M.K."/>
            <person name="Richardson P.M."/>
            <person name="Rokhsar D.S."/>
        </authorList>
    </citation>
    <scope>NUCLEOTIDE SEQUENCE [LARGE SCALE GENOMIC DNA]</scope>
    <source>
        <strain evidence="4">Nigerian</strain>
    </source>
</reference>
<dbReference type="SUPFAM" id="SSF56349">
    <property type="entry name" value="DNA breaking-rejoining enzymes"/>
    <property type="match status" value="1"/>
</dbReference>
<feature type="compositionally biased region" description="Basic and acidic residues" evidence="3">
    <location>
        <begin position="417"/>
        <end position="426"/>
    </location>
</feature>
<proteinExistence type="predicted"/>
<dbReference type="GO" id="GO:0006310">
    <property type="term" value="P:DNA recombination"/>
    <property type="evidence" value="ECO:0007669"/>
    <property type="project" value="UniProtKB-KW"/>
</dbReference>
<name>A0A803JH33_XENTR</name>
<dbReference type="Gene3D" id="1.10.443.10">
    <property type="entry name" value="Intergrase catalytic core"/>
    <property type="match status" value="1"/>
</dbReference>
<sequence length="938" mass="105938">MGTQHSYRRVQTPISENPTTTLPNLKEHKGPSTQGSQRTPTLQYHHPRTTKSKTPRILFKPLPDPQKRRIPTPSSRPQEVEHLSSRPLLQDGVTEISHIKRRKRRFLYIHRFKRRVSTHPHTRGPPKIPKVRSRRTPLPIPGPTIRTGNSTPGIYESDGSTDSTYATTQPLHNSISRRYFGQSPDLLSFKFGHTRVHTNTRGTRVEDTSHQKLPTTISIHRLPRSQVRRYTTQSILDNRKSGQYHNSRKADHGTTTSKSQKMHEAPRPNDLGHRNGSLRPISHENSTVGVHKEMARGPPQSRNIHYPIPGSKRISPLVVHGAEPSKRKTVLGPVLAHSYHGRQPLRMGRCIRTQKRTRCLVPPGNQTAHQHSGTQSRSAVAKTLGRVPKRPSGESQIRQCDNCRIYQSPRRHTQHQNMERSHKDPILGRVQRLPPTSSLHTRGVEQRGRLPKPKYPRPGRMVIKQGSIPPTHGPVGQATNRPHGNEVQQPSTSILLQVPGPASHSDRRNDHDLGFQSSIHFPANPHDPPGPEETPDVPNYSNSHNTILAPQGMVLRPKKNGDRPAMALTEETRPPTTGTLPTSQPNLAFPDGMVIETSIWRDKGFSDKVTNTLMQARKKSTSVAYHRVWLTYISWCNQRALSYTDFRIHHILEFLQKGLDLGLGVSSLKVQISSLSVLFQKPIASHPDVRTFIQAAGNIRPPYRQPIPPWNLNIILRALQEPPFEPMASISLKLLTWKTAFLVAISSARRVSEMGALSHKPPFCIFHQDKVVLRTVPSFRPKVASEFHLNQEIVLPSLCPNPANGKERLLHNLDVVRALKFYIHRTGNIRKSEALFLLYGNRHQGNRATKISIARWIKDLITMVYRSRDLEIPFKVSAHSTRGLSTSWALHNQASMEQICKAATWASLHTFTRFYQFNVYASADAAFGRKVLQTVTSS</sequence>
<reference evidence="4" key="2">
    <citation type="submission" date="2021-03" db="UniProtKB">
        <authorList>
            <consortium name="Ensembl"/>
        </authorList>
    </citation>
    <scope>IDENTIFICATION</scope>
</reference>
<dbReference type="InterPro" id="IPR010998">
    <property type="entry name" value="Integrase_recombinase_N"/>
</dbReference>
<dbReference type="Ensembl" id="ENSXETT00000105305">
    <property type="protein sequence ID" value="ENSXETP00000107207"/>
    <property type="gene ID" value="ENSXETG00000048571"/>
</dbReference>
<feature type="compositionally biased region" description="Basic residues" evidence="3">
    <location>
        <begin position="45"/>
        <end position="54"/>
    </location>
</feature>
<dbReference type="InterPro" id="IPR013762">
    <property type="entry name" value="Integrase-like_cat_sf"/>
</dbReference>
<evidence type="ECO:0000256" key="1">
    <source>
        <dbReference type="ARBA" id="ARBA00023125"/>
    </source>
</evidence>
<dbReference type="GO" id="GO:0015074">
    <property type="term" value="P:DNA integration"/>
    <property type="evidence" value="ECO:0007669"/>
    <property type="project" value="InterPro"/>
</dbReference>
<feature type="region of interest" description="Disordered" evidence="3">
    <location>
        <begin position="117"/>
        <end position="152"/>
    </location>
</feature>
<feature type="compositionally biased region" description="Polar residues" evidence="3">
    <location>
        <begin position="12"/>
        <end position="23"/>
    </location>
</feature>
<feature type="compositionally biased region" description="Polar residues" evidence="3">
    <location>
        <begin position="477"/>
        <end position="495"/>
    </location>
</feature>
<evidence type="ECO:0000313" key="4">
    <source>
        <dbReference type="Ensembl" id="ENSXETP00000107207"/>
    </source>
</evidence>
<feature type="region of interest" description="Disordered" evidence="3">
    <location>
        <begin position="410"/>
        <end position="543"/>
    </location>
</feature>
<feature type="compositionally biased region" description="Polar residues" evidence="3">
    <location>
        <begin position="31"/>
        <end position="42"/>
    </location>
</feature>
<dbReference type="PANTHER" id="PTHR33066:SF2">
    <property type="entry name" value="FILAGGRIN-2-LIKE"/>
    <property type="match status" value="1"/>
</dbReference>
<accession>A0A803JH33</accession>
<feature type="compositionally biased region" description="Basic and acidic residues" evidence="3">
    <location>
        <begin position="261"/>
        <end position="273"/>
    </location>
</feature>
<dbReference type="SUPFAM" id="SSF47823">
    <property type="entry name" value="lambda integrase-like, N-terminal domain"/>
    <property type="match status" value="1"/>
</dbReference>
<keyword evidence="1" id="KW-0238">DNA-binding</keyword>
<feature type="region of interest" description="Disordered" evidence="3">
    <location>
        <begin position="1"/>
        <end position="86"/>
    </location>
</feature>
<organism evidence="4">
    <name type="scientific">Xenopus tropicalis</name>
    <name type="common">Western clawed frog</name>
    <name type="synonym">Silurana tropicalis</name>
    <dbReference type="NCBI Taxonomy" id="8364"/>
    <lineage>
        <taxon>Eukaryota</taxon>
        <taxon>Metazoa</taxon>
        <taxon>Chordata</taxon>
        <taxon>Craniata</taxon>
        <taxon>Vertebrata</taxon>
        <taxon>Euteleostomi</taxon>
        <taxon>Amphibia</taxon>
        <taxon>Batrachia</taxon>
        <taxon>Anura</taxon>
        <taxon>Pipoidea</taxon>
        <taxon>Pipidae</taxon>
        <taxon>Xenopodinae</taxon>
        <taxon>Xenopus</taxon>
        <taxon>Silurana</taxon>
    </lineage>
</organism>
<feature type="compositionally biased region" description="Polar residues" evidence="3">
    <location>
        <begin position="236"/>
        <end position="245"/>
    </location>
</feature>